<accession>A0A834MHF6</accession>
<gene>
    <name evidence="2" type="ORF">GWI33_023189</name>
</gene>
<feature type="compositionally biased region" description="Basic residues" evidence="1">
    <location>
        <begin position="13"/>
        <end position="22"/>
    </location>
</feature>
<comment type="caution">
    <text evidence="2">The sequence shown here is derived from an EMBL/GenBank/DDBJ whole genome shotgun (WGS) entry which is preliminary data.</text>
</comment>
<dbReference type="AlphaFoldDB" id="A0A834MHF6"/>
<dbReference type="EMBL" id="JAACXV010000091">
    <property type="protein sequence ID" value="KAF7283693.1"/>
    <property type="molecule type" value="Genomic_DNA"/>
</dbReference>
<evidence type="ECO:0000313" key="2">
    <source>
        <dbReference type="EMBL" id="KAF7283693.1"/>
    </source>
</evidence>
<evidence type="ECO:0000313" key="3">
    <source>
        <dbReference type="Proteomes" id="UP000625711"/>
    </source>
</evidence>
<dbReference type="Proteomes" id="UP000625711">
    <property type="component" value="Unassembled WGS sequence"/>
</dbReference>
<organism evidence="2 3">
    <name type="scientific">Rhynchophorus ferrugineus</name>
    <name type="common">Red palm weevil</name>
    <name type="synonym">Curculio ferrugineus</name>
    <dbReference type="NCBI Taxonomy" id="354439"/>
    <lineage>
        <taxon>Eukaryota</taxon>
        <taxon>Metazoa</taxon>
        <taxon>Ecdysozoa</taxon>
        <taxon>Arthropoda</taxon>
        <taxon>Hexapoda</taxon>
        <taxon>Insecta</taxon>
        <taxon>Pterygota</taxon>
        <taxon>Neoptera</taxon>
        <taxon>Endopterygota</taxon>
        <taxon>Coleoptera</taxon>
        <taxon>Polyphaga</taxon>
        <taxon>Cucujiformia</taxon>
        <taxon>Curculionidae</taxon>
        <taxon>Dryophthorinae</taxon>
        <taxon>Rhynchophorus</taxon>
    </lineage>
</organism>
<reference evidence="2" key="1">
    <citation type="submission" date="2020-08" db="EMBL/GenBank/DDBJ databases">
        <title>Genome sequencing and assembly of the red palm weevil Rhynchophorus ferrugineus.</title>
        <authorList>
            <person name="Dias G.B."/>
            <person name="Bergman C.M."/>
            <person name="Manee M."/>
        </authorList>
    </citation>
    <scope>NUCLEOTIDE SEQUENCE</scope>
    <source>
        <strain evidence="2">AA-2017</strain>
        <tissue evidence="2">Whole larva</tissue>
    </source>
</reference>
<proteinExistence type="predicted"/>
<feature type="compositionally biased region" description="Polar residues" evidence="1">
    <location>
        <begin position="1"/>
        <end position="10"/>
    </location>
</feature>
<name>A0A834MHF6_RHYFE</name>
<evidence type="ECO:0000256" key="1">
    <source>
        <dbReference type="SAM" id="MobiDB-lite"/>
    </source>
</evidence>
<feature type="region of interest" description="Disordered" evidence="1">
    <location>
        <begin position="1"/>
        <end position="57"/>
    </location>
</feature>
<protein>
    <submittedName>
        <fullName evidence="2">Uncharacterized protein</fullName>
    </submittedName>
</protein>
<keyword evidence="3" id="KW-1185">Reference proteome</keyword>
<sequence length="112" mass="12841">MANSTEQNQQEMKKKRGKRGQGRRNEPRVHTDAAGLGNSGTPAPRTMHRTLSSSHLGRSGASRLLLFLGLRAFVRQHLLSNRPQTRRCIIRTQKRARDRSHNRPFCFSSRYC</sequence>